<accession>A0A0H5AFH7</accession>
<dbReference type="PATRIC" id="fig|200450.3.peg.5832"/>
<protein>
    <recommendedName>
        <fullName evidence="3">SIR2-like domain-containing protein</fullName>
    </recommendedName>
</protein>
<evidence type="ECO:0000313" key="1">
    <source>
        <dbReference type="EMBL" id="AKS09866.1"/>
    </source>
</evidence>
<gene>
    <name evidence="1" type="ORF">AA957_28370</name>
</gene>
<dbReference type="EMBL" id="CP011507">
    <property type="protein sequence ID" value="AKS09866.1"/>
    <property type="molecule type" value="Genomic_DNA"/>
</dbReference>
<reference evidence="1 2" key="1">
    <citation type="journal article" date="2015" name="Genome Announc.">
        <title>Complete Genome Sequence of the Rhizobacterium Pseudomonas trivialis Strain IHBB745 with Multiple Plant Growth-Promoting Activities and Tolerance to Desiccation and Alkalinity.</title>
        <authorList>
            <person name="Gulati A."/>
            <person name="Swarnkar M.K."/>
            <person name="Vyas P."/>
            <person name="Rahi P."/>
            <person name="Thakur R."/>
            <person name="Thakur N."/>
            <person name="Singh A.K."/>
        </authorList>
    </citation>
    <scope>NUCLEOTIDE SEQUENCE [LARGE SCALE GENOMIC DNA]</scope>
    <source>
        <strain evidence="2">745</strain>
    </source>
</reference>
<evidence type="ECO:0000313" key="2">
    <source>
        <dbReference type="Proteomes" id="UP000036608"/>
    </source>
</evidence>
<dbReference type="Proteomes" id="UP000036608">
    <property type="component" value="Chromosome"/>
</dbReference>
<proteinExistence type="predicted"/>
<dbReference type="KEGG" id="ptv:AA957_28370"/>
<organism evidence="1 2">
    <name type="scientific">Pseudomonas trivialis</name>
    <dbReference type="NCBI Taxonomy" id="200450"/>
    <lineage>
        <taxon>Bacteria</taxon>
        <taxon>Pseudomonadati</taxon>
        <taxon>Pseudomonadota</taxon>
        <taxon>Gammaproteobacteria</taxon>
        <taxon>Pseudomonadales</taxon>
        <taxon>Pseudomonadaceae</taxon>
        <taxon>Pseudomonas</taxon>
    </lineage>
</organism>
<dbReference type="AlphaFoldDB" id="A0A0H5AFH7"/>
<reference evidence="2" key="2">
    <citation type="submission" date="2015-05" db="EMBL/GenBank/DDBJ databases">
        <authorList>
            <person name="Swarnkar M.K."/>
            <person name="Vyas P."/>
            <person name="Rahi P."/>
            <person name="Thakur R."/>
            <person name="Thakur N."/>
            <person name="Singh A.K."/>
            <person name="Gulati A."/>
        </authorList>
    </citation>
    <scope>NUCLEOTIDE SEQUENCE [LARGE SCALE GENOMIC DNA]</scope>
    <source>
        <strain evidence="2">745</strain>
    </source>
</reference>
<name>A0A0H5AFH7_9PSED</name>
<evidence type="ECO:0008006" key="3">
    <source>
        <dbReference type="Google" id="ProtNLM"/>
    </source>
</evidence>
<sequence length="285" mass="32614">MLCREDYTALFRPNEYRQIKLALTLKESTTVLLGYGLGDDNVLTAFDWSRNVFDEEIKSYPSEVIQVVRMHEPKDKPYRGHNGALILEVKNLETFFAELIPYVEHRKKIEKDLSEKLEKVRDSLVKKPEDAVERFIDDKTFRAVTLSIINNSDYAPLVDGFIPFFEKCIDKTFERSLPFGAFAGYAEGLLIVLDIIETYGATHMPPALFHKIATALHRQTPYIGAKNGQSHKAGKIWEQRKHKLPIRQLNELRIYAQSKGWREVVALLKFAPLVADDPSDAGAFL</sequence>